<evidence type="ECO:0000313" key="8">
    <source>
        <dbReference type="Proteomes" id="UP001595907"/>
    </source>
</evidence>
<evidence type="ECO:0000256" key="6">
    <source>
        <dbReference type="HAMAP-Rule" id="MF_01926"/>
    </source>
</evidence>
<comment type="similarity">
    <text evidence="6">Belongs to the PurS family.</text>
</comment>
<dbReference type="Proteomes" id="UP001595907">
    <property type="component" value="Unassembled WGS sequence"/>
</dbReference>
<comment type="pathway">
    <text evidence="6">Purine metabolism; IMP biosynthesis via de novo pathway; 5-amino-1-(5-phospho-D-ribosyl)imidazole from N(2)-formyl-N(1)-(5-phospho-D-ribosyl)glycinamide: step 1/2.</text>
</comment>
<dbReference type="Pfam" id="PF02700">
    <property type="entry name" value="PurS"/>
    <property type="match status" value="1"/>
</dbReference>
<evidence type="ECO:0000256" key="4">
    <source>
        <dbReference type="ARBA" id="ARBA00022755"/>
    </source>
</evidence>
<accession>A0ABV8QPH9</accession>
<dbReference type="EC" id="6.3.5.3" evidence="6"/>
<keyword evidence="3 6" id="KW-0547">Nucleotide-binding</keyword>
<keyword evidence="1 6" id="KW-0963">Cytoplasm</keyword>
<proteinExistence type="inferred from homology"/>
<dbReference type="GO" id="GO:0004642">
    <property type="term" value="F:phosphoribosylformylglycinamidine synthase activity"/>
    <property type="evidence" value="ECO:0007669"/>
    <property type="project" value="UniProtKB-EC"/>
</dbReference>
<comment type="subunit">
    <text evidence="6">Part of the FGAM synthase complex composed of 1 PurL, 1 PurQ and 2 PurS subunits.</text>
</comment>
<evidence type="ECO:0000256" key="2">
    <source>
        <dbReference type="ARBA" id="ARBA00022598"/>
    </source>
</evidence>
<dbReference type="NCBIfam" id="NF004630">
    <property type="entry name" value="PRK05974.1"/>
    <property type="match status" value="1"/>
</dbReference>
<name>A0ABV8QPH9_9BACT</name>
<gene>
    <name evidence="6 7" type="primary">purS</name>
    <name evidence="7" type="ORF">ACFOWM_04730</name>
</gene>
<evidence type="ECO:0000256" key="5">
    <source>
        <dbReference type="ARBA" id="ARBA00022840"/>
    </source>
</evidence>
<keyword evidence="4 6" id="KW-0658">Purine biosynthesis</keyword>
<keyword evidence="8" id="KW-1185">Reference proteome</keyword>
<comment type="function">
    <text evidence="6">Part of the phosphoribosylformylglycinamidine synthase complex involved in the purines biosynthetic pathway. Catalyzes the ATP-dependent conversion of formylglycinamide ribonucleotide (FGAR) and glutamine to yield formylglycinamidine ribonucleotide (FGAM) and glutamate. The FGAM synthase complex is composed of three subunits. PurQ produces an ammonia molecule by converting glutamine to glutamate. PurL transfers the ammonia molecule to FGAR to form FGAM in an ATP-dependent manner. PurS interacts with PurQ and PurL and is thought to assist in the transfer of the ammonia molecule from PurQ to PurL.</text>
</comment>
<comment type="caution">
    <text evidence="7">The sequence shown here is derived from an EMBL/GenBank/DDBJ whole genome shotgun (WGS) entry which is preliminary data.</text>
</comment>
<dbReference type="Gene3D" id="3.30.1280.10">
    <property type="entry name" value="Phosphoribosylformylglycinamidine synthase subunit PurS"/>
    <property type="match status" value="1"/>
</dbReference>
<keyword evidence="2 6" id="KW-0436">Ligase</keyword>
<dbReference type="PANTHER" id="PTHR34696">
    <property type="entry name" value="PHOSPHORIBOSYLFORMYLGLYCINAMIDINE SYNTHASE SUBUNIT PURS"/>
    <property type="match status" value="1"/>
</dbReference>
<comment type="catalytic activity">
    <reaction evidence="6">
        <text>N(2)-formyl-N(1)-(5-phospho-beta-D-ribosyl)glycinamide + L-glutamine + ATP + H2O = 2-formamido-N(1)-(5-O-phospho-beta-D-ribosyl)acetamidine + L-glutamate + ADP + phosphate + H(+)</text>
        <dbReference type="Rhea" id="RHEA:17129"/>
        <dbReference type="ChEBI" id="CHEBI:15377"/>
        <dbReference type="ChEBI" id="CHEBI:15378"/>
        <dbReference type="ChEBI" id="CHEBI:29985"/>
        <dbReference type="ChEBI" id="CHEBI:30616"/>
        <dbReference type="ChEBI" id="CHEBI:43474"/>
        <dbReference type="ChEBI" id="CHEBI:58359"/>
        <dbReference type="ChEBI" id="CHEBI:147286"/>
        <dbReference type="ChEBI" id="CHEBI:147287"/>
        <dbReference type="ChEBI" id="CHEBI:456216"/>
        <dbReference type="EC" id="6.3.5.3"/>
    </reaction>
</comment>
<protein>
    <recommendedName>
        <fullName evidence="6">Phosphoribosylformylglycinamidine synthase subunit PurS</fullName>
        <shortName evidence="6">FGAM synthase</shortName>
        <ecNumber evidence="6">6.3.5.3</ecNumber>
    </recommendedName>
    <alternativeName>
        <fullName evidence="6">Formylglycinamide ribonucleotide amidotransferase subunit III</fullName>
        <shortName evidence="6">FGAR amidotransferase III</shortName>
        <shortName evidence="6">FGAR-AT III</shortName>
    </alternativeName>
    <alternativeName>
        <fullName evidence="6">Phosphoribosylformylglycinamidine synthase subunit III</fullName>
    </alternativeName>
</protein>
<evidence type="ECO:0000256" key="1">
    <source>
        <dbReference type="ARBA" id="ARBA00022490"/>
    </source>
</evidence>
<dbReference type="PANTHER" id="PTHR34696:SF1">
    <property type="entry name" value="PHOSPHORIBOSYLFORMYLGLYCINAMIDINE SYNTHASE SUBUNIT PURS"/>
    <property type="match status" value="1"/>
</dbReference>
<dbReference type="NCBIfam" id="TIGR00302">
    <property type="entry name" value="phosphoribosylformylglycinamidine synthase subunit PurS"/>
    <property type="match status" value="1"/>
</dbReference>
<dbReference type="RefSeq" id="WP_379707528.1">
    <property type="nucleotide sequence ID" value="NZ_JBHSCZ010000001.1"/>
</dbReference>
<dbReference type="EMBL" id="JBHSCZ010000001">
    <property type="protein sequence ID" value="MFC4262167.1"/>
    <property type="molecule type" value="Genomic_DNA"/>
</dbReference>
<evidence type="ECO:0000256" key="3">
    <source>
        <dbReference type="ARBA" id="ARBA00022741"/>
    </source>
</evidence>
<dbReference type="SUPFAM" id="SSF82697">
    <property type="entry name" value="PurS-like"/>
    <property type="match status" value="1"/>
</dbReference>
<organism evidence="7 8">
    <name type="scientific">Ferruginibacter yonginensis</name>
    <dbReference type="NCBI Taxonomy" id="1310416"/>
    <lineage>
        <taxon>Bacteria</taxon>
        <taxon>Pseudomonadati</taxon>
        <taxon>Bacteroidota</taxon>
        <taxon>Chitinophagia</taxon>
        <taxon>Chitinophagales</taxon>
        <taxon>Chitinophagaceae</taxon>
        <taxon>Ferruginibacter</taxon>
    </lineage>
</organism>
<dbReference type="InterPro" id="IPR003850">
    <property type="entry name" value="PurS"/>
</dbReference>
<dbReference type="HAMAP" id="MF_01926">
    <property type="entry name" value="PurS"/>
    <property type="match status" value="1"/>
</dbReference>
<dbReference type="InterPro" id="IPR036604">
    <property type="entry name" value="PurS-like_sf"/>
</dbReference>
<evidence type="ECO:0000313" key="7">
    <source>
        <dbReference type="EMBL" id="MFC4262167.1"/>
    </source>
</evidence>
<comment type="subcellular location">
    <subcellularLocation>
        <location evidence="6">Cytoplasm</location>
    </subcellularLocation>
</comment>
<keyword evidence="5 6" id="KW-0067">ATP-binding</keyword>
<sequence>MIFSAQIKVMPLKDLLDPQGKAVLGGLANLGITSINDVRIGKQIELTIEADSKEAAHQIATEAATKLLANAVMEMFEVTIVG</sequence>
<reference evidence="8" key="1">
    <citation type="journal article" date="2019" name="Int. J. Syst. Evol. Microbiol.">
        <title>The Global Catalogue of Microorganisms (GCM) 10K type strain sequencing project: providing services to taxonomists for standard genome sequencing and annotation.</title>
        <authorList>
            <consortium name="The Broad Institute Genomics Platform"/>
            <consortium name="The Broad Institute Genome Sequencing Center for Infectious Disease"/>
            <person name="Wu L."/>
            <person name="Ma J."/>
        </authorList>
    </citation>
    <scope>NUCLEOTIDE SEQUENCE [LARGE SCALE GENOMIC DNA]</scope>
    <source>
        <strain evidence="8">CECT 8289</strain>
    </source>
</reference>